<evidence type="ECO:0000313" key="4">
    <source>
        <dbReference type="Proteomes" id="UP001549366"/>
    </source>
</evidence>
<dbReference type="PIRSF" id="PIRSF028688">
    <property type="entry name" value="UCP_imp_028688"/>
    <property type="match status" value="1"/>
</dbReference>
<dbReference type="Proteomes" id="UP001549366">
    <property type="component" value="Unassembled WGS sequence"/>
</dbReference>
<evidence type="ECO:0000313" key="3">
    <source>
        <dbReference type="EMBL" id="MET4759465.1"/>
    </source>
</evidence>
<evidence type="ECO:0000259" key="2">
    <source>
        <dbReference type="Pfam" id="PF17680"/>
    </source>
</evidence>
<dbReference type="RefSeq" id="WP_354009445.1">
    <property type="nucleotide sequence ID" value="NZ_JBEWTA010000001.1"/>
</dbReference>
<evidence type="ECO:0000256" key="1">
    <source>
        <dbReference type="SAM" id="SignalP"/>
    </source>
</evidence>
<comment type="caution">
    <text evidence="3">The sequence shown here is derived from an EMBL/GenBank/DDBJ whole genome shotgun (WGS) entry which is preliminary data.</text>
</comment>
<dbReference type="InterPro" id="IPR014549">
    <property type="entry name" value="FlgO"/>
</dbReference>
<organism evidence="3 4">
    <name type="scientific">Endozoicomonas lisbonensis</name>
    <dbReference type="NCBI Taxonomy" id="3120522"/>
    <lineage>
        <taxon>Bacteria</taxon>
        <taxon>Pseudomonadati</taxon>
        <taxon>Pseudomonadota</taxon>
        <taxon>Gammaproteobacteria</taxon>
        <taxon>Oceanospirillales</taxon>
        <taxon>Endozoicomonadaceae</taxon>
        <taxon>Endozoicomonas</taxon>
    </lineage>
</organism>
<feature type="domain" description="FlgO" evidence="2">
    <location>
        <begin position="42"/>
        <end position="170"/>
    </location>
</feature>
<dbReference type="InterPro" id="IPR041215">
    <property type="entry name" value="FlgO_dom"/>
</dbReference>
<keyword evidence="4" id="KW-1185">Reference proteome</keyword>
<accession>A0ABV2SNX8</accession>
<proteinExistence type="predicted"/>
<name>A0ABV2SNX8_9GAMM</name>
<dbReference type="Pfam" id="PF17680">
    <property type="entry name" value="FlgO"/>
    <property type="match status" value="1"/>
</dbReference>
<keyword evidence="1" id="KW-0732">Signal</keyword>
<protein>
    <submittedName>
        <fullName evidence="3">TolB-like protein</fullName>
    </submittedName>
</protein>
<reference evidence="3 4" key="1">
    <citation type="submission" date="2024-06" db="EMBL/GenBank/DDBJ databases">
        <title>Genomic Encyclopedia of Type Strains, Phase V (KMG-V): Genome sequencing to study the core and pangenomes of soil and plant-associated prokaryotes.</title>
        <authorList>
            <person name="Whitman W."/>
        </authorList>
    </citation>
    <scope>NUCLEOTIDE SEQUENCE [LARGE SCALE GENOMIC DNA]</scope>
    <source>
        <strain evidence="3 4">NE40</strain>
    </source>
</reference>
<dbReference type="PROSITE" id="PS51257">
    <property type="entry name" value="PROKAR_LIPOPROTEIN"/>
    <property type="match status" value="1"/>
</dbReference>
<gene>
    <name evidence="3" type="ORF">V5J35_004657</name>
</gene>
<feature type="chain" id="PRO_5045571377" evidence="1">
    <location>
        <begin position="19"/>
        <end position="210"/>
    </location>
</feature>
<dbReference type="EMBL" id="JBEWTB010000002">
    <property type="protein sequence ID" value="MET4759465.1"/>
    <property type="molecule type" value="Genomic_DNA"/>
</dbReference>
<sequence length="210" mass="22750">MKALLSPLLLTGALMLLAACKTQTVYNEPEPIDLVAVTTGASKALAKKVKNSLSADAIILSTSLANIDDLNSTSTLGRVISEQLASGLMQSGYRLKEIKMRSNVFISEEKAGEFTLSRRLAVLSKSHDAGAILTGTYAVASKTVYVNARLIDTGNSLVLASVDFQLPLDADMRTMTRKDQFISRSIPKKTTPVITRTFKSTDYSEKNRSE</sequence>
<feature type="signal peptide" evidence="1">
    <location>
        <begin position="1"/>
        <end position="18"/>
    </location>
</feature>